<reference evidence="2" key="1">
    <citation type="journal article" date="2019" name="Int. J. Syst. Evol. Microbiol.">
        <title>The Global Catalogue of Microorganisms (GCM) 10K type strain sequencing project: providing services to taxonomists for standard genome sequencing and annotation.</title>
        <authorList>
            <consortium name="The Broad Institute Genomics Platform"/>
            <consortium name="The Broad Institute Genome Sequencing Center for Infectious Disease"/>
            <person name="Wu L."/>
            <person name="Ma J."/>
        </authorList>
    </citation>
    <scope>NUCLEOTIDE SEQUENCE [LARGE SCALE GENOMIC DNA]</scope>
    <source>
        <strain evidence="2">KCTC 52490</strain>
    </source>
</reference>
<keyword evidence="2" id="KW-1185">Reference proteome</keyword>
<dbReference type="RefSeq" id="WP_381505024.1">
    <property type="nucleotide sequence ID" value="NZ_JBHUOM010000023.1"/>
</dbReference>
<dbReference type="EMBL" id="JBHUOM010000023">
    <property type="protein sequence ID" value="MFD2936326.1"/>
    <property type="molecule type" value="Genomic_DNA"/>
</dbReference>
<sequence length="70" mass="7431">MRKLQMTPPAEGADLAIVQEFVDEHAENILAAQTGGATVCWKEVGKNTKTTAGYELSPVVTESSLVTPAE</sequence>
<accession>A0ABW6AM13</accession>
<evidence type="ECO:0000313" key="2">
    <source>
        <dbReference type="Proteomes" id="UP001597512"/>
    </source>
</evidence>
<dbReference type="Proteomes" id="UP001597512">
    <property type="component" value="Unassembled WGS sequence"/>
</dbReference>
<protein>
    <submittedName>
        <fullName evidence="1">Uncharacterized protein</fullName>
    </submittedName>
</protein>
<comment type="caution">
    <text evidence="1">The sequence shown here is derived from an EMBL/GenBank/DDBJ whole genome shotgun (WGS) entry which is preliminary data.</text>
</comment>
<name>A0ABW6AM13_9BACT</name>
<evidence type="ECO:0000313" key="1">
    <source>
        <dbReference type="EMBL" id="MFD2936326.1"/>
    </source>
</evidence>
<organism evidence="1 2">
    <name type="scientific">Spirosoma flavum</name>
    <dbReference type="NCBI Taxonomy" id="2048557"/>
    <lineage>
        <taxon>Bacteria</taxon>
        <taxon>Pseudomonadati</taxon>
        <taxon>Bacteroidota</taxon>
        <taxon>Cytophagia</taxon>
        <taxon>Cytophagales</taxon>
        <taxon>Cytophagaceae</taxon>
        <taxon>Spirosoma</taxon>
    </lineage>
</organism>
<proteinExistence type="predicted"/>
<gene>
    <name evidence="1" type="ORF">ACFS25_21270</name>
</gene>